<comment type="caution">
    <text evidence="2">The sequence shown here is derived from an EMBL/GenBank/DDBJ whole genome shotgun (WGS) entry which is preliminary data.</text>
</comment>
<name>A0AA36I4J5_9DINO</name>
<gene>
    <name evidence="2" type="ORF">EVOR1521_LOCUS8669</name>
</gene>
<organism evidence="2 3">
    <name type="scientific">Effrenium voratum</name>
    <dbReference type="NCBI Taxonomy" id="2562239"/>
    <lineage>
        <taxon>Eukaryota</taxon>
        <taxon>Sar</taxon>
        <taxon>Alveolata</taxon>
        <taxon>Dinophyceae</taxon>
        <taxon>Suessiales</taxon>
        <taxon>Symbiodiniaceae</taxon>
        <taxon>Effrenium</taxon>
    </lineage>
</organism>
<dbReference type="AlphaFoldDB" id="A0AA36I4J5"/>
<evidence type="ECO:0000313" key="3">
    <source>
        <dbReference type="Proteomes" id="UP001178507"/>
    </source>
</evidence>
<keyword evidence="3" id="KW-1185">Reference proteome</keyword>
<dbReference type="Proteomes" id="UP001178507">
    <property type="component" value="Unassembled WGS sequence"/>
</dbReference>
<evidence type="ECO:0000256" key="1">
    <source>
        <dbReference type="SAM" id="MobiDB-lite"/>
    </source>
</evidence>
<dbReference type="EMBL" id="CAUJNA010000749">
    <property type="protein sequence ID" value="CAJ1380825.1"/>
    <property type="molecule type" value="Genomic_DNA"/>
</dbReference>
<evidence type="ECO:0000313" key="2">
    <source>
        <dbReference type="EMBL" id="CAJ1380825.1"/>
    </source>
</evidence>
<feature type="region of interest" description="Disordered" evidence="1">
    <location>
        <begin position="68"/>
        <end position="92"/>
    </location>
</feature>
<sequence length="92" mass="10172">MASPETEASQFEEPLQRVSSGPFVFDHDFTRENAGSLEDAYAVQKKPLGEGSFGSAFRATCRCRPPFRRGRSGLEDVHRGSPAMTPENEVPR</sequence>
<reference evidence="2" key="1">
    <citation type="submission" date="2023-08" db="EMBL/GenBank/DDBJ databases">
        <authorList>
            <person name="Chen Y."/>
            <person name="Shah S."/>
            <person name="Dougan E. K."/>
            <person name="Thang M."/>
            <person name="Chan C."/>
        </authorList>
    </citation>
    <scope>NUCLEOTIDE SEQUENCE</scope>
</reference>
<accession>A0AA36I4J5</accession>
<proteinExistence type="predicted"/>
<protein>
    <submittedName>
        <fullName evidence="2">Uncharacterized protein</fullName>
    </submittedName>
</protein>